<reference evidence="2" key="1">
    <citation type="submission" date="2020-06" db="EMBL/GenBank/DDBJ databases">
        <authorList>
            <person name="Li T."/>
            <person name="Hu X."/>
            <person name="Zhang T."/>
            <person name="Song X."/>
            <person name="Zhang H."/>
            <person name="Dai N."/>
            <person name="Sheng W."/>
            <person name="Hou X."/>
            <person name="Wei L."/>
        </authorList>
    </citation>
    <scope>NUCLEOTIDE SEQUENCE</scope>
    <source>
        <strain evidence="2">KEN1</strain>
        <tissue evidence="2">Leaf</tissue>
    </source>
</reference>
<feature type="non-terminal residue" evidence="2">
    <location>
        <position position="143"/>
    </location>
</feature>
<evidence type="ECO:0000259" key="1">
    <source>
        <dbReference type="Pfam" id="PF13963"/>
    </source>
</evidence>
<comment type="caution">
    <text evidence="2">The sequence shown here is derived from an EMBL/GenBank/DDBJ whole genome shotgun (WGS) entry which is preliminary data.</text>
</comment>
<dbReference type="Pfam" id="PF13963">
    <property type="entry name" value="Transpos_assoc"/>
    <property type="match status" value="1"/>
</dbReference>
<evidence type="ECO:0000313" key="2">
    <source>
        <dbReference type="EMBL" id="KAL0439018.1"/>
    </source>
</evidence>
<name>A0AAW2WBL5_9LAMI</name>
<dbReference type="EMBL" id="JACGWN010000008">
    <property type="protein sequence ID" value="KAL0439018.1"/>
    <property type="molecule type" value="Genomic_DNA"/>
</dbReference>
<sequence length="143" mass="17000">MYEKNLPGNISIRKEFIDGVSEFINWAKIEYDFMDEEKIRCPCSNCRNRNFKSKEEVTYDLYRKEFVKNYYNWTSHGEPLQMDYEHPMSANNFVDQTTNWNNYEQFNWDKKLVFDAAGPVFHPQENVFNEPHANKAGSNSTDG</sequence>
<protein>
    <recommendedName>
        <fullName evidence="1">Transposase-associated domain-containing protein</fullName>
    </recommendedName>
</protein>
<reference evidence="2" key="2">
    <citation type="journal article" date="2024" name="Plant">
        <title>Genomic evolution and insights into agronomic trait innovations of Sesamum species.</title>
        <authorList>
            <person name="Miao H."/>
            <person name="Wang L."/>
            <person name="Qu L."/>
            <person name="Liu H."/>
            <person name="Sun Y."/>
            <person name="Le M."/>
            <person name="Wang Q."/>
            <person name="Wei S."/>
            <person name="Zheng Y."/>
            <person name="Lin W."/>
            <person name="Duan Y."/>
            <person name="Cao H."/>
            <person name="Xiong S."/>
            <person name="Wang X."/>
            <person name="Wei L."/>
            <person name="Li C."/>
            <person name="Ma Q."/>
            <person name="Ju M."/>
            <person name="Zhao R."/>
            <person name="Li G."/>
            <person name="Mu C."/>
            <person name="Tian Q."/>
            <person name="Mei H."/>
            <person name="Zhang T."/>
            <person name="Gao T."/>
            <person name="Zhang H."/>
        </authorList>
    </citation>
    <scope>NUCLEOTIDE SEQUENCE</scope>
    <source>
        <strain evidence="2">KEN1</strain>
    </source>
</reference>
<accession>A0AAW2WBL5</accession>
<dbReference type="InterPro" id="IPR029480">
    <property type="entry name" value="Transpos_assoc"/>
</dbReference>
<gene>
    <name evidence="2" type="ORF">Slati_2384800</name>
</gene>
<dbReference type="AlphaFoldDB" id="A0AAW2WBL5"/>
<organism evidence="2">
    <name type="scientific">Sesamum latifolium</name>
    <dbReference type="NCBI Taxonomy" id="2727402"/>
    <lineage>
        <taxon>Eukaryota</taxon>
        <taxon>Viridiplantae</taxon>
        <taxon>Streptophyta</taxon>
        <taxon>Embryophyta</taxon>
        <taxon>Tracheophyta</taxon>
        <taxon>Spermatophyta</taxon>
        <taxon>Magnoliopsida</taxon>
        <taxon>eudicotyledons</taxon>
        <taxon>Gunneridae</taxon>
        <taxon>Pentapetalae</taxon>
        <taxon>asterids</taxon>
        <taxon>lamiids</taxon>
        <taxon>Lamiales</taxon>
        <taxon>Pedaliaceae</taxon>
        <taxon>Sesamum</taxon>
    </lineage>
</organism>
<feature type="domain" description="Transposase-associated" evidence="1">
    <location>
        <begin position="12"/>
        <end position="78"/>
    </location>
</feature>
<proteinExistence type="predicted"/>